<sequence length="446" mass="47275">MTVAPERPASTAAASLPLTGADEIRFAHIEAQLDALLPRGGTPVHDSVVIAGGKGITAWTLAARLARSEQFAGKVVVAGEPVTETRQIANGCSMRGTSADWLSYAVARPQAELIRRIAGPAFAGQPVATRQLTAMARPGIDGQWEIGPAAAWQGGRRGSNRPVMYGGRNSRMAGAMREMLDAGAIVDVDEPIRSLDDARALAPGRKPLFVNLTKNPKLFGGSAPPIKRVTLAWQCALRAGSGGLRHPLTGTTAFAPLVYRDGAVNVGYFTPFADPLSPDATWYGLMVRPVRSGPEKIDKAREVAALREEVLGIAEAVGLEPVDLEETCFGGLAPAPAFGAPKRSAPGTLELRRLATPGAIAYYADGILGGAIGGVVAAEALIRGHDPHDAVVKALKPIRWFNDLWWFETARIPKLVDLAIGTSRLTTRIAMAYPHSYSLNHWASRA</sequence>
<reference evidence="1 2" key="1">
    <citation type="journal article" date="2019" name="Int. J. Syst. Evol. Microbiol.">
        <title>The Global Catalogue of Microorganisms (GCM) 10K type strain sequencing project: providing services to taxonomists for standard genome sequencing and annotation.</title>
        <authorList>
            <consortium name="The Broad Institute Genomics Platform"/>
            <consortium name="The Broad Institute Genome Sequencing Center for Infectious Disease"/>
            <person name="Wu L."/>
            <person name="Ma J."/>
        </authorList>
    </citation>
    <scope>NUCLEOTIDE SEQUENCE [LARGE SCALE GENOMIC DNA]</scope>
    <source>
        <strain evidence="1 2">JCM 10671</strain>
    </source>
</reference>
<proteinExistence type="predicted"/>
<gene>
    <name evidence="1" type="ORF">GCM10009547_47300</name>
</gene>
<evidence type="ECO:0000313" key="1">
    <source>
        <dbReference type="EMBL" id="GAA0637418.1"/>
    </source>
</evidence>
<evidence type="ECO:0000313" key="2">
    <source>
        <dbReference type="Proteomes" id="UP001500957"/>
    </source>
</evidence>
<dbReference type="RefSeq" id="WP_344609492.1">
    <property type="nucleotide sequence ID" value="NZ_BAAAHE010000052.1"/>
</dbReference>
<dbReference type="EMBL" id="BAAAHE010000052">
    <property type="protein sequence ID" value="GAA0637418.1"/>
    <property type="molecule type" value="Genomic_DNA"/>
</dbReference>
<name>A0ABN1HBY7_9ACTN</name>
<protein>
    <submittedName>
        <fullName evidence="1">Uncharacterized protein</fullName>
    </submittedName>
</protein>
<comment type="caution">
    <text evidence="1">The sequence shown here is derived from an EMBL/GenBank/DDBJ whole genome shotgun (WGS) entry which is preliminary data.</text>
</comment>
<accession>A0ABN1HBY7</accession>
<dbReference type="Proteomes" id="UP001500957">
    <property type="component" value="Unassembled WGS sequence"/>
</dbReference>
<keyword evidence="2" id="KW-1185">Reference proteome</keyword>
<organism evidence="1 2">
    <name type="scientific">Sporichthya brevicatena</name>
    <dbReference type="NCBI Taxonomy" id="171442"/>
    <lineage>
        <taxon>Bacteria</taxon>
        <taxon>Bacillati</taxon>
        <taxon>Actinomycetota</taxon>
        <taxon>Actinomycetes</taxon>
        <taxon>Sporichthyales</taxon>
        <taxon>Sporichthyaceae</taxon>
        <taxon>Sporichthya</taxon>
    </lineage>
</organism>